<keyword evidence="8 11" id="KW-0808">Transferase</keyword>
<evidence type="ECO:0000313" key="12">
    <source>
        <dbReference type="Proteomes" id="UP000238164"/>
    </source>
</evidence>
<dbReference type="GO" id="GO:0008939">
    <property type="term" value="F:nicotinate-nucleotide-dimethylbenzimidazole phosphoribosyltransferase activity"/>
    <property type="evidence" value="ECO:0007669"/>
    <property type="project" value="UniProtKB-UniRule"/>
</dbReference>
<dbReference type="PANTHER" id="PTHR43463:SF1">
    <property type="entry name" value="NICOTINATE-NUCLEOTIDE--DIMETHYLBENZIMIDAZOLE PHOSPHORIBOSYLTRANSFERASE"/>
    <property type="match status" value="1"/>
</dbReference>
<gene>
    <name evidence="11" type="primary">cobT</name>
    <name evidence="11" type="ORF">MPLG2_3711</name>
</gene>
<evidence type="ECO:0000256" key="10">
    <source>
        <dbReference type="NCBIfam" id="TIGR03160"/>
    </source>
</evidence>
<dbReference type="EC" id="2.4.2.21" evidence="4 10"/>
<keyword evidence="12" id="KW-1185">Reference proteome</keyword>
<dbReference type="Gene3D" id="3.40.50.10210">
    <property type="match status" value="1"/>
</dbReference>
<comment type="pathway">
    <text evidence="2">Nucleoside biosynthesis; alpha-ribazole biosynthesis; alpha-ribazole from 5,6-dimethylbenzimidazole: step 1/2.</text>
</comment>
<comment type="catalytic activity">
    <reaction evidence="9">
        <text>5,6-dimethylbenzimidazole + nicotinate beta-D-ribonucleotide = alpha-ribazole 5'-phosphate + nicotinate + H(+)</text>
        <dbReference type="Rhea" id="RHEA:11196"/>
        <dbReference type="ChEBI" id="CHEBI:15378"/>
        <dbReference type="ChEBI" id="CHEBI:15890"/>
        <dbReference type="ChEBI" id="CHEBI:32544"/>
        <dbReference type="ChEBI" id="CHEBI:57502"/>
        <dbReference type="ChEBI" id="CHEBI:57918"/>
        <dbReference type="EC" id="2.4.2.21"/>
    </reaction>
</comment>
<evidence type="ECO:0000256" key="6">
    <source>
        <dbReference type="ARBA" id="ARBA00022573"/>
    </source>
</evidence>
<evidence type="ECO:0000256" key="4">
    <source>
        <dbReference type="ARBA" id="ARBA00011991"/>
    </source>
</evidence>
<evidence type="ECO:0000256" key="2">
    <source>
        <dbReference type="ARBA" id="ARBA00005049"/>
    </source>
</evidence>
<dbReference type="InterPro" id="IPR023195">
    <property type="entry name" value="Nict_dMeBzImd_PRibTrfase_N"/>
</dbReference>
<dbReference type="Proteomes" id="UP000238164">
    <property type="component" value="Chromosome 1"/>
</dbReference>
<evidence type="ECO:0000256" key="7">
    <source>
        <dbReference type="ARBA" id="ARBA00022676"/>
    </source>
</evidence>
<dbReference type="InterPro" id="IPR017846">
    <property type="entry name" value="Nict_dMeBzImd_PRibTrfase_bact"/>
</dbReference>
<dbReference type="NCBIfam" id="TIGR03160">
    <property type="entry name" value="cobT_DBIPRT"/>
    <property type="match status" value="1"/>
</dbReference>
<evidence type="ECO:0000256" key="9">
    <source>
        <dbReference type="ARBA" id="ARBA00047340"/>
    </source>
</evidence>
<comment type="similarity">
    <text evidence="3">Belongs to the CobT family.</text>
</comment>
<evidence type="ECO:0000256" key="8">
    <source>
        <dbReference type="ARBA" id="ARBA00022679"/>
    </source>
</evidence>
<evidence type="ECO:0000256" key="1">
    <source>
        <dbReference type="ARBA" id="ARBA00002197"/>
    </source>
</evidence>
<dbReference type="NCBIfam" id="NF000996">
    <property type="entry name" value="PRK00105.1"/>
    <property type="match status" value="1"/>
</dbReference>
<name>A0A2N9JMC4_9ACTN</name>
<accession>A0A2N9JMC4</accession>
<keyword evidence="6" id="KW-0169">Cobalamin biosynthesis</keyword>
<dbReference type="AlphaFoldDB" id="A0A2N9JMC4"/>
<dbReference type="CDD" id="cd02439">
    <property type="entry name" value="DMB-PRT_CobT"/>
    <property type="match status" value="1"/>
</dbReference>
<proteinExistence type="inferred from homology"/>
<evidence type="ECO:0000256" key="3">
    <source>
        <dbReference type="ARBA" id="ARBA00007110"/>
    </source>
</evidence>
<dbReference type="Pfam" id="PF02277">
    <property type="entry name" value="DBI_PRT"/>
    <property type="match status" value="1"/>
</dbReference>
<evidence type="ECO:0000313" key="11">
    <source>
        <dbReference type="EMBL" id="SPD88741.1"/>
    </source>
</evidence>
<dbReference type="SUPFAM" id="SSF52733">
    <property type="entry name" value="Nicotinate mononucleotide:5,6-dimethylbenzimidazole phosphoribosyltransferase (CobT)"/>
    <property type="match status" value="1"/>
</dbReference>
<dbReference type="InterPro" id="IPR036087">
    <property type="entry name" value="Nict_dMeBzImd_PRibTrfase_sf"/>
</dbReference>
<keyword evidence="7 11" id="KW-0328">Glycosyltransferase</keyword>
<dbReference type="EMBL" id="LT985188">
    <property type="protein sequence ID" value="SPD88741.1"/>
    <property type="molecule type" value="Genomic_DNA"/>
</dbReference>
<dbReference type="RefSeq" id="WP_197710006.1">
    <property type="nucleotide sequence ID" value="NZ_BAAAGO010000038.1"/>
</dbReference>
<dbReference type="InterPro" id="IPR003200">
    <property type="entry name" value="Nict_dMeBzImd_PRibTrfase"/>
</dbReference>
<dbReference type="PANTHER" id="PTHR43463">
    <property type="entry name" value="NICOTINATE-NUCLEOTIDE--DIMETHYLBENZIMIDAZOLE PHOSPHORIBOSYLTRANSFERASE"/>
    <property type="match status" value="1"/>
</dbReference>
<organism evidence="11 12">
    <name type="scientific">Micropruina glycogenica</name>
    <dbReference type="NCBI Taxonomy" id="75385"/>
    <lineage>
        <taxon>Bacteria</taxon>
        <taxon>Bacillati</taxon>
        <taxon>Actinomycetota</taxon>
        <taxon>Actinomycetes</taxon>
        <taxon>Propionibacteriales</taxon>
        <taxon>Nocardioidaceae</taxon>
        <taxon>Micropruina</taxon>
    </lineage>
</organism>
<comment type="function">
    <text evidence="1">Catalyzes the synthesis of alpha-ribazole-5'-phosphate from nicotinate mononucleotide (NAMN) and 5,6-dimethylbenzimidazole (DMB).</text>
</comment>
<dbReference type="GO" id="GO:0009236">
    <property type="term" value="P:cobalamin biosynthetic process"/>
    <property type="evidence" value="ECO:0007669"/>
    <property type="project" value="UniProtKB-UniRule"/>
</dbReference>
<reference evidence="11 12" key="1">
    <citation type="submission" date="2018-02" db="EMBL/GenBank/DDBJ databases">
        <authorList>
            <person name="Cohen D.B."/>
            <person name="Kent A.D."/>
        </authorList>
    </citation>
    <scope>NUCLEOTIDE SEQUENCE [LARGE SCALE GENOMIC DNA]</scope>
    <source>
        <strain evidence="11">1</strain>
    </source>
</reference>
<dbReference type="Gene3D" id="1.10.1610.10">
    <property type="match status" value="1"/>
</dbReference>
<dbReference type="KEGG" id="mgg:MPLG2_3711"/>
<protein>
    <recommendedName>
        <fullName evidence="5 10">Nicotinate-nucleotide--dimethylbenzimidazole phosphoribosyltransferase</fullName>
        <ecNumber evidence="4 10">2.4.2.21</ecNumber>
    </recommendedName>
</protein>
<evidence type="ECO:0000256" key="5">
    <source>
        <dbReference type="ARBA" id="ARBA00015486"/>
    </source>
</evidence>
<dbReference type="UniPathway" id="UPA00061">
    <property type="reaction ID" value="UER00516"/>
</dbReference>
<sequence length="344" mass="33736">MSLSDTVRGIVAVDEVARAQAVEHQLALAKPPHALGRLEELGVQLAAIAGQCPPPMPDPARIVVVAGDHGVVDQEVTRWPPALSGVLAGTVVDGVAGVSVLARSAGVQVVALDAGLAAPVPSVPEAVIRRGTADFTQGPAMTRDEATAAVELGIAQAELAYDEGVRCLATGEVGIGNTTTAAALIAAFTGAEAAAVAGRGADSPPEMVARKVDVIARALALHAPDPADPIGVLAAVGGVEQAVLTGLVLGAARLRLPVLLDGVTGVAAGLAAVALCPAASGYLIAAHAGAEPGIGVGLSALELTPVIDLGLALGEGTGAALAVPILRASVAVMTEMATLASLLG</sequence>